<dbReference type="InterPro" id="IPR025944">
    <property type="entry name" value="Sigma_54_int_dom_CS"/>
</dbReference>
<dbReference type="PROSITE" id="PS00676">
    <property type="entry name" value="SIGMA54_INTERACT_2"/>
    <property type="match status" value="1"/>
</dbReference>
<dbReference type="InterPro" id="IPR013767">
    <property type="entry name" value="PAS_fold"/>
</dbReference>
<dbReference type="GO" id="GO:0003677">
    <property type="term" value="F:DNA binding"/>
    <property type="evidence" value="ECO:0007669"/>
    <property type="project" value="UniProtKB-KW"/>
</dbReference>
<dbReference type="GO" id="GO:0005524">
    <property type="term" value="F:ATP binding"/>
    <property type="evidence" value="ECO:0007669"/>
    <property type="project" value="UniProtKB-KW"/>
</dbReference>
<evidence type="ECO:0000256" key="3">
    <source>
        <dbReference type="ARBA" id="ARBA00023015"/>
    </source>
</evidence>
<dbReference type="SUPFAM" id="SSF52540">
    <property type="entry name" value="P-loop containing nucleoside triphosphate hydrolases"/>
    <property type="match status" value="1"/>
</dbReference>
<dbReference type="GO" id="GO:0006355">
    <property type="term" value="P:regulation of DNA-templated transcription"/>
    <property type="evidence" value="ECO:0007669"/>
    <property type="project" value="InterPro"/>
</dbReference>
<dbReference type="CDD" id="cd00130">
    <property type="entry name" value="PAS"/>
    <property type="match status" value="1"/>
</dbReference>
<name>A0A852TI81_9BACI</name>
<proteinExistence type="predicted"/>
<dbReference type="Gene3D" id="3.40.50.300">
    <property type="entry name" value="P-loop containing nucleotide triphosphate hydrolases"/>
    <property type="match status" value="1"/>
</dbReference>
<evidence type="ECO:0000256" key="2">
    <source>
        <dbReference type="ARBA" id="ARBA00022840"/>
    </source>
</evidence>
<dbReference type="AlphaFoldDB" id="A0A852TI81"/>
<dbReference type="PROSITE" id="PS00688">
    <property type="entry name" value="SIGMA54_INTERACT_3"/>
    <property type="match status" value="1"/>
</dbReference>
<keyword evidence="5" id="KW-0804">Transcription</keyword>
<dbReference type="InterPro" id="IPR025662">
    <property type="entry name" value="Sigma_54_int_dom_ATP-bd_1"/>
</dbReference>
<evidence type="ECO:0000313" key="8">
    <source>
        <dbReference type="EMBL" id="NYE07909.1"/>
    </source>
</evidence>
<dbReference type="SUPFAM" id="SSF55785">
    <property type="entry name" value="PYP-like sensor domain (PAS domain)"/>
    <property type="match status" value="1"/>
</dbReference>
<sequence length="457" mass="51824">MTLSNFLTDLDLNMEALLKILDYSSDEIFVLNKDKKIIYVNDACKKHYGLNKEDVIGKASMELADKGYWYPSIFPDVLERKEPITIKQTTILGAELLTSVVPILNDQKEVELIVTTARELQSYKMLKVNENDSKNSKEAEDPFGSSIITNNEKVKNVLKFAKKVAAANSTILILGESGTGKSLLAQYIHENGNRRTGPFLTINCAAIPAELMESELFGYTPGSFTNANRSGKKGILECANGGTVFLDEIGDMPLPLQAKILQVIQEKKFIPIGGNKEKSVDIRIIAATNKDLNKMVKSKMFREDLYYRLNVVDINMPPLRERQEDIVPLIYNFLYKFNRNHEMNKLISKDCLECLTHYLWPGNIRQLENLIEKLVIVSNDVISIDDLPEGIYYQGLAQIENTTPATLNEAVELAKKEMIRKSYKVNKSSRRVAKDLQISQTYAARLIREYCQDWSED</sequence>
<reference evidence="9" key="2">
    <citation type="submission" date="2020-08" db="EMBL/GenBank/DDBJ databases">
        <title>The Agave Microbiome: Exploring the role of microbial communities in plant adaptations to desert environments.</title>
        <authorList>
            <person name="Partida-Martinez L.P."/>
        </authorList>
    </citation>
    <scope>NUCLEOTIDE SEQUENCE [LARGE SCALE GENOMIC DNA]</scope>
    <source>
        <strain evidence="9">AT2.8</strain>
    </source>
</reference>
<dbReference type="Pfam" id="PF00158">
    <property type="entry name" value="Sigma54_activat"/>
    <property type="match status" value="1"/>
</dbReference>
<evidence type="ECO:0000256" key="5">
    <source>
        <dbReference type="ARBA" id="ARBA00023163"/>
    </source>
</evidence>
<protein>
    <submittedName>
        <fullName evidence="8">PAS domain S-box-containing protein</fullName>
    </submittedName>
</protein>
<dbReference type="InterPro" id="IPR058031">
    <property type="entry name" value="AAA_lid_NorR"/>
</dbReference>
<dbReference type="Gene3D" id="3.30.450.20">
    <property type="entry name" value="PAS domain"/>
    <property type="match status" value="1"/>
</dbReference>
<reference evidence="9" key="1">
    <citation type="submission" date="2020-07" db="EMBL/GenBank/DDBJ databases">
        <authorList>
            <person name="Partida-Martinez L."/>
            <person name="Huntemann M."/>
            <person name="Clum A."/>
            <person name="Wang J."/>
            <person name="Palaniappan K."/>
            <person name="Ritter S."/>
            <person name="Chen I.-M."/>
            <person name="Stamatis D."/>
            <person name="Reddy T."/>
            <person name="O'Malley R."/>
            <person name="Daum C."/>
            <person name="Shapiro N."/>
            <person name="Ivanova N."/>
            <person name="Kyrpides N."/>
            <person name="Woyke T."/>
        </authorList>
    </citation>
    <scope>NUCLEOTIDE SEQUENCE [LARGE SCALE GENOMIC DNA]</scope>
    <source>
        <strain evidence="9">AT2.8</strain>
    </source>
</reference>
<dbReference type="PANTHER" id="PTHR32071:SF57">
    <property type="entry name" value="C4-DICARBOXYLATE TRANSPORT TRANSCRIPTIONAL REGULATORY PROTEIN DCTD"/>
    <property type="match status" value="1"/>
</dbReference>
<evidence type="ECO:0000256" key="1">
    <source>
        <dbReference type="ARBA" id="ARBA00022741"/>
    </source>
</evidence>
<dbReference type="Gene3D" id="1.10.8.60">
    <property type="match status" value="1"/>
</dbReference>
<accession>A0A852TI81</accession>
<dbReference type="SMART" id="SM00091">
    <property type="entry name" value="PAS"/>
    <property type="match status" value="1"/>
</dbReference>
<dbReference type="Proteomes" id="UP000548423">
    <property type="component" value="Unassembled WGS sequence"/>
</dbReference>
<organism evidence="8 9">
    <name type="scientific">Neobacillus niacini</name>
    <dbReference type="NCBI Taxonomy" id="86668"/>
    <lineage>
        <taxon>Bacteria</taxon>
        <taxon>Bacillati</taxon>
        <taxon>Bacillota</taxon>
        <taxon>Bacilli</taxon>
        <taxon>Bacillales</taxon>
        <taxon>Bacillaceae</taxon>
        <taxon>Neobacillus</taxon>
    </lineage>
</organism>
<dbReference type="PANTHER" id="PTHR32071">
    <property type="entry name" value="TRANSCRIPTIONAL REGULATORY PROTEIN"/>
    <property type="match status" value="1"/>
</dbReference>
<dbReference type="FunFam" id="3.40.50.300:FF:000006">
    <property type="entry name" value="DNA-binding transcriptional regulator NtrC"/>
    <property type="match status" value="1"/>
</dbReference>
<keyword evidence="4" id="KW-0238">DNA-binding</keyword>
<evidence type="ECO:0000313" key="9">
    <source>
        <dbReference type="Proteomes" id="UP000548423"/>
    </source>
</evidence>
<dbReference type="EMBL" id="JACCBX010000011">
    <property type="protein sequence ID" value="NYE07909.1"/>
    <property type="molecule type" value="Genomic_DNA"/>
</dbReference>
<dbReference type="Pfam" id="PF00989">
    <property type="entry name" value="PAS"/>
    <property type="match status" value="1"/>
</dbReference>
<dbReference type="PROSITE" id="PS50112">
    <property type="entry name" value="PAS"/>
    <property type="match status" value="1"/>
</dbReference>
<dbReference type="Gene3D" id="1.10.10.60">
    <property type="entry name" value="Homeodomain-like"/>
    <property type="match status" value="1"/>
</dbReference>
<keyword evidence="2" id="KW-0067">ATP-binding</keyword>
<feature type="domain" description="Sigma-54 factor interaction" evidence="6">
    <location>
        <begin position="147"/>
        <end position="376"/>
    </location>
</feature>
<dbReference type="InterPro" id="IPR002078">
    <property type="entry name" value="Sigma_54_int"/>
</dbReference>
<dbReference type="PROSITE" id="PS50045">
    <property type="entry name" value="SIGMA54_INTERACT_4"/>
    <property type="match status" value="1"/>
</dbReference>
<dbReference type="InterPro" id="IPR000014">
    <property type="entry name" value="PAS"/>
</dbReference>
<keyword evidence="3" id="KW-0805">Transcription regulation</keyword>
<comment type="caution">
    <text evidence="8">The sequence shown here is derived from an EMBL/GenBank/DDBJ whole genome shotgun (WGS) entry which is preliminary data.</text>
</comment>
<evidence type="ECO:0000256" key="4">
    <source>
        <dbReference type="ARBA" id="ARBA00023125"/>
    </source>
</evidence>
<dbReference type="InterPro" id="IPR025943">
    <property type="entry name" value="Sigma_54_int_dom_ATP-bd_2"/>
</dbReference>
<gene>
    <name evidence="8" type="ORF">F4694_004750</name>
</gene>
<dbReference type="InterPro" id="IPR027417">
    <property type="entry name" value="P-loop_NTPase"/>
</dbReference>
<dbReference type="CDD" id="cd00009">
    <property type="entry name" value="AAA"/>
    <property type="match status" value="1"/>
</dbReference>
<evidence type="ECO:0000259" key="6">
    <source>
        <dbReference type="PROSITE" id="PS50045"/>
    </source>
</evidence>
<keyword evidence="1" id="KW-0547">Nucleotide-binding</keyword>
<dbReference type="InterPro" id="IPR003593">
    <property type="entry name" value="AAA+_ATPase"/>
</dbReference>
<dbReference type="Pfam" id="PF25601">
    <property type="entry name" value="AAA_lid_14"/>
    <property type="match status" value="1"/>
</dbReference>
<dbReference type="SMART" id="SM00382">
    <property type="entry name" value="AAA"/>
    <property type="match status" value="1"/>
</dbReference>
<dbReference type="NCBIfam" id="TIGR00229">
    <property type="entry name" value="sensory_box"/>
    <property type="match status" value="1"/>
</dbReference>
<evidence type="ECO:0000259" key="7">
    <source>
        <dbReference type="PROSITE" id="PS50112"/>
    </source>
</evidence>
<feature type="domain" description="PAS" evidence="7">
    <location>
        <begin position="13"/>
        <end position="58"/>
    </location>
</feature>
<dbReference type="PROSITE" id="PS00675">
    <property type="entry name" value="SIGMA54_INTERACT_1"/>
    <property type="match status" value="1"/>
</dbReference>
<dbReference type="InterPro" id="IPR035965">
    <property type="entry name" value="PAS-like_dom_sf"/>
</dbReference>